<dbReference type="AlphaFoldDB" id="A0A1U7DJR1"/>
<protein>
    <submittedName>
        <fullName evidence="1">Uncharacterized protein</fullName>
    </submittedName>
</protein>
<accession>A0A2M9D534</accession>
<evidence type="ECO:0000313" key="2">
    <source>
        <dbReference type="Proteomes" id="UP000187266"/>
    </source>
</evidence>
<dbReference type="STRING" id="1267768.BV394_11130"/>
<accession>A0A1U7DJR1</accession>
<sequence length="109" mass="11771">MQRSLFTMSFGFAALLYLTLASTSWGQTGARKVCAPREVVLKKLRTSFGERRQSIGLSRDGTIVEVFASPATGTWTITATFVSGTTCIVTSGRYFEMPKEKPAPSGVPA</sequence>
<proteinExistence type="predicted"/>
<dbReference type="EMBL" id="CP019124">
    <property type="protein sequence ID" value="APX90211.1"/>
    <property type="molecule type" value="Genomic_DNA"/>
</dbReference>
<gene>
    <name evidence="1" type="ORF">BV394_11130</name>
</gene>
<reference evidence="1 2" key="1">
    <citation type="submission" date="2017-01" db="EMBL/GenBank/DDBJ databases">
        <title>Genomic analysis of Xuhuaishuia manganoxidans DY6-4.</title>
        <authorList>
            <person name="Wang X."/>
        </authorList>
    </citation>
    <scope>NUCLEOTIDE SEQUENCE [LARGE SCALE GENOMIC DNA]</scope>
    <source>
        <strain evidence="1 2">DY6-4</strain>
    </source>
</reference>
<dbReference type="Proteomes" id="UP000187266">
    <property type="component" value="Chromosome"/>
</dbReference>
<organism evidence="1 2">
    <name type="scientific">Brevirhabdus pacifica</name>
    <dbReference type="NCBI Taxonomy" id="1267768"/>
    <lineage>
        <taxon>Bacteria</taxon>
        <taxon>Pseudomonadati</taxon>
        <taxon>Pseudomonadota</taxon>
        <taxon>Alphaproteobacteria</taxon>
        <taxon>Rhodobacterales</taxon>
        <taxon>Paracoccaceae</taxon>
        <taxon>Brevirhabdus</taxon>
    </lineage>
</organism>
<keyword evidence="2" id="KW-1185">Reference proteome</keyword>
<evidence type="ECO:0000313" key="1">
    <source>
        <dbReference type="EMBL" id="APX90211.1"/>
    </source>
</evidence>
<name>A0A1U7DJR1_9RHOB</name>
<dbReference type="RefSeq" id="WP_076980228.1">
    <property type="nucleotide sequence ID" value="NZ_CP019124.1"/>
</dbReference>